<keyword evidence="7 12" id="KW-0418">Kinase</keyword>
<keyword evidence="4 12" id="KW-0808">Transferase</keyword>
<evidence type="ECO:0000256" key="4">
    <source>
        <dbReference type="ARBA" id="ARBA00022679"/>
    </source>
</evidence>
<evidence type="ECO:0000313" key="14">
    <source>
        <dbReference type="EMBL" id="PWG63244.1"/>
    </source>
</evidence>
<dbReference type="OrthoDB" id="9774907at2"/>
<dbReference type="InterPro" id="IPR039430">
    <property type="entry name" value="Thymidylate_kin-like_dom"/>
</dbReference>
<dbReference type="PANTHER" id="PTHR10344">
    <property type="entry name" value="THYMIDYLATE KINASE"/>
    <property type="match status" value="1"/>
</dbReference>
<dbReference type="NCBIfam" id="TIGR00041">
    <property type="entry name" value="DTMP_kinase"/>
    <property type="match status" value="1"/>
</dbReference>
<gene>
    <name evidence="12" type="primary">tmk</name>
    <name evidence="14" type="ORF">DEM34_09215</name>
</gene>
<evidence type="ECO:0000256" key="11">
    <source>
        <dbReference type="ARBA" id="ARBA00057735"/>
    </source>
</evidence>
<evidence type="ECO:0000256" key="5">
    <source>
        <dbReference type="ARBA" id="ARBA00022727"/>
    </source>
</evidence>
<evidence type="ECO:0000313" key="15">
    <source>
        <dbReference type="Proteomes" id="UP000245474"/>
    </source>
</evidence>
<dbReference type="GO" id="GO:0005829">
    <property type="term" value="C:cytosol"/>
    <property type="evidence" value="ECO:0007669"/>
    <property type="project" value="TreeGrafter"/>
</dbReference>
<dbReference type="CDD" id="cd01672">
    <property type="entry name" value="TMPK"/>
    <property type="match status" value="1"/>
</dbReference>
<dbReference type="Proteomes" id="UP000245474">
    <property type="component" value="Unassembled WGS sequence"/>
</dbReference>
<organism evidence="14 15">
    <name type="scientific">Sediminicurvatus halobius</name>
    <dbReference type="NCBI Taxonomy" id="2182432"/>
    <lineage>
        <taxon>Bacteria</taxon>
        <taxon>Pseudomonadati</taxon>
        <taxon>Pseudomonadota</taxon>
        <taxon>Gammaproteobacteria</taxon>
        <taxon>Chromatiales</taxon>
        <taxon>Ectothiorhodospiraceae</taxon>
        <taxon>Sediminicurvatus</taxon>
    </lineage>
</organism>
<evidence type="ECO:0000256" key="9">
    <source>
        <dbReference type="ARBA" id="ARBA00029962"/>
    </source>
</evidence>
<evidence type="ECO:0000256" key="7">
    <source>
        <dbReference type="ARBA" id="ARBA00022777"/>
    </source>
</evidence>
<dbReference type="AlphaFoldDB" id="A0A2U2N2N8"/>
<dbReference type="GO" id="GO:0006227">
    <property type="term" value="P:dUDP biosynthetic process"/>
    <property type="evidence" value="ECO:0007669"/>
    <property type="project" value="TreeGrafter"/>
</dbReference>
<dbReference type="InterPro" id="IPR027417">
    <property type="entry name" value="P-loop_NTPase"/>
</dbReference>
<comment type="function">
    <text evidence="11 12">Phosphorylation of dTMP to form dTDP in both de novo and salvage pathways of dTTP synthesis.</text>
</comment>
<dbReference type="SUPFAM" id="SSF52540">
    <property type="entry name" value="P-loop containing nucleoside triphosphate hydrolases"/>
    <property type="match status" value="1"/>
</dbReference>
<dbReference type="Gene3D" id="3.40.50.300">
    <property type="entry name" value="P-loop containing nucleotide triphosphate hydrolases"/>
    <property type="match status" value="1"/>
</dbReference>
<evidence type="ECO:0000256" key="8">
    <source>
        <dbReference type="ARBA" id="ARBA00022840"/>
    </source>
</evidence>
<evidence type="ECO:0000256" key="12">
    <source>
        <dbReference type="HAMAP-Rule" id="MF_00165"/>
    </source>
</evidence>
<dbReference type="Pfam" id="PF02223">
    <property type="entry name" value="Thymidylate_kin"/>
    <property type="match status" value="1"/>
</dbReference>
<evidence type="ECO:0000256" key="6">
    <source>
        <dbReference type="ARBA" id="ARBA00022741"/>
    </source>
</evidence>
<protein>
    <recommendedName>
        <fullName evidence="3 12">Thymidylate kinase</fullName>
        <ecNumber evidence="2 12">2.7.4.9</ecNumber>
    </recommendedName>
    <alternativeName>
        <fullName evidence="9 12">dTMP kinase</fullName>
    </alternativeName>
</protein>
<dbReference type="GO" id="GO:0004798">
    <property type="term" value="F:dTMP kinase activity"/>
    <property type="evidence" value="ECO:0007669"/>
    <property type="project" value="UniProtKB-UniRule"/>
</dbReference>
<keyword evidence="5 12" id="KW-0545">Nucleotide biosynthesis</keyword>
<dbReference type="FunFam" id="3.40.50.300:FF:000225">
    <property type="entry name" value="Thymidylate kinase"/>
    <property type="match status" value="1"/>
</dbReference>
<dbReference type="InterPro" id="IPR018094">
    <property type="entry name" value="Thymidylate_kinase"/>
</dbReference>
<dbReference type="EMBL" id="QFFI01000012">
    <property type="protein sequence ID" value="PWG63244.1"/>
    <property type="molecule type" value="Genomic_DNA"/>
</dbReference>
<evidence type="ECO:0000259" key="13">
    <source>
        <dbReference type="Pfam" id="PF02223"/>
    </source>
</evidence>
<dbReference type="GO" id="GO:0006233">
    <property type="term" value="P:dTDP biosynthetic process"/>
    <property type="evidence" value="ECO:0007669"/>
    <property type="project" value="InterPro"/>
</dbReference>
<dbReference type="GO" id="GO:0006235">
    <property type="term" value="P:dTTP biosynthetic process"/>
    <property type="evidence" value="ECO:0007669"/>
    <property type="project" value="UniProtKB-UniRule"/>
</dbReference>
<accession>A0A2U2N2N8</accession>
<sequence length="210" mass="23038">MSRGRFITVEGLEGAGKTTALAGIRAWIEARGAPVRQTREPGGTPLGEAIRELLLGHRQEGMSARAETLLVFAARAEHLEQVIRPALAAGEWVLCDRFTDATYAYQGGGRGLGSEAVRVLEDWTQGTLRPHLTLFLDVPVATGRARAAGRSEPDRFEIEREAFFERARAAYLERCTAEPARMRRIDASAEPEVVQRHIEAVLSEVFGNDG</sequence>
<feature type="binding site" evidence="12">
    <location>
        <begin position="11"/>
        <end position="18"/>
    </location>
    <ligand>
        <name>ATP</name>
        <dbReference type="ChEBI" id="CHEBI:30616"/>
    </ligand>
</feature>
<reference evidence="14 15" key="1">
    <citation type="submission" date="2018-05" db="EMBL/GenBank/DDBJ databases">
        <title>Spiribacter halobius sp. nov., a moderately halophilic bacterium isolated from marine solar saltern.</title>
        <authorList>
            <person name="Zheng W.-S."/>
            <person name="Lu D.-C."/>
            <person name="Du Z.-J."/>
        </authorList>
    </citation>
    <scope>NUCLEOTIDE SEQUENCE [LARGE SCALE GENOMIC DNA]</scope>
    <source>
        <strain evidence="14 15">E85</strain>
    </source>
</reference>
<keyword evidence="8 12" id="KW-0067">ATP-binding</keyword>
<comment type="caution">
    <text evidence="14">The sequence shown here is derived from an EMBL/GenBank/DDBJ whole genome shotgun (WGS) entry which is preliminary data.</text>
</comment>
<keyword evidence="6 12" id="KW-0547">Nucleotide-binding</keyword>
<evidence type="ECO:0000256" key="1">
    <source>
        <dbReference type="ARBA" id="ARBA00009776"/>
    </source>
</evidence>
<dbReference type="EC" id="2.7.4.9" evidence="2 12"/>
<comment type="similarity">
    <text evidence="1 12">Belongs to the thymidylate kinase family.</text>
</comment>
<evidence type="ECO:0000256" key="3">
    <source>
        <dbReference type="ARBA" id="ARBA00017144"/>
    </source>
</evidence>
<keyword evidence="15" id="KW-1185">Reference proteome</keyword>
<evidence type="ECO:0000256" key="10">
    <source>
        <dbReference type="ARBA" id="ARBA00048743"/>
    </source>
</evidence>
<dbReference type="RefSeq" id="WP_109678497.1">
    <property type="nucleotide sequence ID" value="NZ_CP086615.1"/>
</dbReference>
<feature type="domain" description="Thymidylate kinase-like" evidence="13">
    <location>
        <begin position="9"/>
        <end position="198"/>
    </location>
</feature>
<comment type="catalytic activity">
    <reaction evidence="10 12">
        <text>dTMP + ATP = dTDP + ADP</text>
        <dbReference type="Rhea" id="RHEA:13517"/>
        <dbReference type="ChEBI" id="CHEBI:30616"/>
        <dbReference type="ChEBI" id="CHEBI:58369"/>
        <dbReference type="ChEBI" id="CHEBI:63528"/>
        <dbReference type="ChEBI" id="CHEBI:456216"/>
        <dbReference type="EC" id="2.7.4.9"/>
    </reaction>
</comment>
<evidence type="ECO:0000256" key="2">
    <source>
        <dbReference type="ARBA" id="ARBA00012980"/>
    </source>
</evidence>
<proteinExistence type="inferred from homology"/>
<dbReference type="HAMAP" id="MF_00165">
    <property type="entry name" value="Thymidylate_kinase"/>
    <property type="match status" value="1"/>
</dbReference>
<name>A0A2U2N2N8_9GAMM</name>
<dbReference type="GO" id="GO:0005524">
    <property type="term" value="F:ATP binding"/>
    <property type="evidence" value="ECO:0007669"/>
    <property type="project" value="UniProtKB-UniRule"/>
</dbReference>
<dbReference type="PANTHER" id="PTHR10344:SF4">
    <property type="entry name" value="UMP-CMP KINASE 2, MITOCHONDRIAL"/>
    <property type="match status" value="1"/>
</dbReference>